<dbReference type="EMBL" id="PEVH01000046">
    <property type="protein sequence ID" value="PIU99124.1"/>
    <property type="molecule type" value="Genomic_DNA"/>
</dbReference>
<protein>
    <recommendedName>
        <fullName evidence="3">PD-(D/E)XK endonuclease-like domain-containing protein</fullName>
    </recommendedName>
</protein>
<sequence length="257" mass="29827">MFYFSLEHFKGSAGYEIDGIWYPRVTKIVEIKAKPQLYKFYAEMNNFAEGETVKRQSAGEGTKIHNAVEQILLGQSPVLDPIIAPAIKSFIKFLEQKRIQADPEYIERRIANHDERYAGTIDSLALIDGKFGVLDIKTSQAIYKDYNLQTAAYVAALQKDIKQLQTRWILRIDQAKICLKCGALLREKGGRQKIRLPYKNGSYDEKAKNCEHEWSPVQGQIELKEFPYWQGDYQAFLGAKKLWEWENDYWLKQIGYL</sequence>
<name>A0A2M7B7N4_9BACT</name>
<proteinExistence type="predicted"/>
<organism evidence="1 2">
    <name type="scientific">Candidatus Wolfebacteria bacterium CG03_land_8_20_14_0_80_36_15</name>
    <dbReference type="NCBI Taxonomy" id="1975067"/>
    <lineage>
        <taxon>Bacteria</taxon>
        <taxon>Candidatus Wolfeibacteriota</taxon>
    </lineage>
</organism>
<dbReference type="Gene3D" id="3.90.320.10">
    <property type="match status" value="1"/>
</dbReference>
<dbReference type="Proteomes" id="UP000230131">
    <property type="component" value="Unassembled WGS sequence"/>
</dbReference>
<dbReference type="InterPro" id="IPR011604">
    <property type="entry name" value="PDDEXK-like_dom_sf"/>
</dbReference>
<evidence type="ECO:0008006" key="3">
    <source>
        <dbReference type="Google" id="ProtNLM"/>
    </source>
</evidence>
<reference evidence="2" key="1">
    <citation type="submission" date="2017-09" db="EMBL/GenBank/DDBJ databases">
        <title>Depth-based differentiation of microbial function through sediment-hosted aquifers and enrichment of novel symbionts in the deep terrestrial subsurface.</title>
        <authorList>
            <person name="Probst A.J."/>
            <person name="Ladd B."/>
            <person name="Jarett J.K."/>
            <person name="Geller-Mcgrath D.E."/>
            <person name="Sieber C.M.K."/>
            <person name="Emerson J.B."/>
            <person name="Anantharaman K."/>
            <person name="Thomas B.C."/>
            <person name="Malmstrom R."/>
            <person name="Stieglmeier M."/>
            <person name="Klingl A."/>
            <person name="Woyke T."/>
            <person name="Ryan C.M."/>
            <person name="Banfield J.F."/>
        </authorList>
    </citation>
    <scope>NUCLEOTIDE SEQUENCE [LARGE SCALE GENOMIC DNA]</scope>
</reference>
<comment type="caution">
    <text evidence="1">The sequence shown here is derived from an EMBL/GenBank/DDBJ whole genome shotgun (WGS) entry which is preliminary data.</text>
</comment>
<accession>A0A2M7B7N4</accession>
<dbReference type="AlphaFoldDB" id="A0A2M7B7N4"/>
<evidence type="ECO:0000313" key="1">
    <source>
        <dbReference type="EMBL" id="PIU99124.1"/>
    </source>
</evidence>
<evidence type="ECO:0000313" key="2">
    <source>
        <dbReference type="Proteomes" id="UP000230131"/>
    </source>
</evidence>
<gene>
    <name evidence="1" type="ORF">COS59_01440</name>
</gene>